<dbReference type="EMBL" id="JAGTJS010000001">
    <property type="protein sequence ID" value="KAH7275373.1"/>
    <property type="molecule type" value="Genomic_DNA"/>
</dbReference>
<accession>A0A9P9L7J9</accession>
<dbReference type="Proteomes" id="UP000736672">
    <property type="component" value="Unassembled WGS sequence"/>
</dbReference>
<proteinExistence type="predicted"/>
<sequence>MALCLTPEPLPRLLCLSSSPSSPPLLCKPAAVASLPAAARCPAPAWQYSVSVAASSAVAVAAAAIAIHLLLLLPLLLLPIARVLLATATATAVCRSLAKADPLMRRQILPRSQHLLFDDRAHPVLVALEPVPSAGP</sequence>
<keyword evidence="3" id="KW-1185">Reference proteome</keyword>
<protein>
    <submittedName>
        <fullName evidence="2">Uncharacterized protein</fullName>
    </submittedName>
</protein>
<reference evidence="2" key="1">
    <citation type="journal article" date="2021" name="Nat. Commun.">
        <title>Genetic determinants of endophytism in the Arabidopsis root mycobiome.</title>
        <authorList>
            <person name="Mesny F."/>
            <person name="Miyauchi S."/>
            <person name="Thiergart T."/>
            <person name="Pickel B."/>
            <person name="Atanasova L."/>
            <person name="Karlsson M."/>
            <person name="Huettel B."/>
            <person name="Barry K.W."/>
            <person name="Haridas S."/>
            <person name="Chen C."/>
            <person name="Bauer D."/>
            <person name="Andreopoulos W."/>
            <person name="Pangilinan J."/>
            <person name="LaButti K."/>
            <person name="Riley R."/>
            <person name="Lipzen A."/>
            <person name="Clum A."/>
            <person name="Drula E."/>
            <person name="Henrissat B."/>
            <person name="Kohler A."/>
            <person name="Grigoriev I.V."/>
            <person name="Martin F.M."/>
            <person name="Hacquard S."/>
        </authorList>
    </citation>
    <scope>NUCLEOTIDE SEQUENCE</scope>
    <source>
        <strain evidence="2">FSSC 5 MPI-SDFR-AT-0091</strain>
    </source>
</reference>
<organism evidence="2 3">
    <name type="scientific">Fusarium solani</name>
    <name type="common">Filamentous fungus</name>
    <dbReference type="NCBI Taxonomy" id="169388"/>
    <lineage>
        <taxon>Eukaryota</taxon>
        <taxon>Fungi</taxon>
        <taxon>Dikarya</taxon>
        <taxon>Ascomycota</taxon>
        <taxon>Pezizomycotina</taxon>
        <taxon>Sordariomycetes</taxon>
        <taxon>Hypocreomycetidae</taxon>
        <taxon>Hypocreales</taxon>
        <taxon>Nectriaceae</taxon>
        <taxon>Fusarium</taxon>
        <taxon>Fusarium solani species complex</taxon>
    </lineage>
</organism>
<gene>
    <name evidence="2" type="ORF">B0J15DRAFT_457548</name>
</gene>
<keyword evidence="1" id="KW-0472">Membrane</keyword>
<keyword evidence="1" id="KW-1133">Transmembrane helix</keyword>
<evidence type="ECO:0000313" key="2">
    <source>
        <dbReference type="EMBL" id="KAH7275373.1"/>
    </source>
</evidence>
<keyword evidence="1" id="KW-0812">Transmembrane</keyword>
<feature type="transmembrane region" description="Helical" evidence="1">
    <location>
        <begin position="50"/>
        <end position="73"/>
    </location>
</feature>
<name>A0A9P9L7J9_FUSSL</name>
<comment type="caution">
    <text evidence="2">The sequence shown here is derived from an EMBL/GenBank/DDBJ whole genome shotgun (WGS) entry which is preliminary data.</text>
</comment>
<evidence type="ECO:0000313" key="3">
    <source>
        <dbReference type="Proteomes" id="UP000736672"/>
    </source>
</evidence>
<evidence type="ECO:0000256" key="1">
    <source>
        <dbReference type="SAM" id="Phobius"/>
    </source>
</evidence>
<dbReference type="AlphaFoldDB" id="A0A9P9L7J9"/>